<dbReference type="Proteomes" id="UP000664991">
    <property type="component" value="Unassembled WGS sequence"/>
</dbReference>
<comment type="caution">
    <text evidence="1">The sequence shown here is derived from an EMBL/GenBank/DDBJ whole genome shotgun (WGS) entry which is preliminary data.</text>
</comment>
<organism evidence="1 2">
    <name type="scientific">Ovis aries</name>
    <name type="common">Sheep</name>
    <dbReference type="NCBI Taxonomy" id="9940"/>
    <lineage>
        <taxon>Eukaryota</taxon>
        <taxon>Metazoa</taxon>
        <taxon>Chordata</taxon>
        <taxon>Craniata</taxon>
        <taxon>Vertebrata</taxon>
        <taxon>Euteleostomi</taxon>
        <taxon>Mammalia</taxon>
        <taxon>Eutheria</taxon>
        <taxon>Laurasiatheria</taxon>
        <taxon>Artiodactyla</taxon>
        <taxon>Ruminantia</taxon>
        <taxon>Pecora</taxon>
        <taxon>Bovidae</taxon>
        <taxon>Caprinae</taxon>
        <taxon>Ovis</taxon>
    </lineage>
</organism>
<dbReference type="EMBL" id="JAEMGP010000001">
    <property type="protein sequence ID" value="KAG5216317.1"/>
    <property type="molecule type" value="Genomic_DNA"/>
</dbReference>
<proteinExistence type="predicted"/>
<accession>A0A836AI71</accession>
<dbReference type="AlphaFoldDB" id="A0A836AI71"/>
<reference evidence="1 2" key="1">
    <citation type="submission" date="2020-12" db="EMBL/GenBank/DDBJ databases">
        <title>De novo assembly of Tibetan sheep genome.</title>
        <authorList>
            <person name="Li X."/>
        </authorList>
    </citation>
    <scope>NUCLEOTIDE SEQUENCE [LARGE SCALE GENOMIC DNA]</scope>
    <source>
        <tissue evidence="1">Heart</tissue>
    </source>
</reference>
<protein>
    <submittedName>
        <fullName evidence="1">Uncharacterized protein</fullName>
    </submittedName>
</protein>
<gene>
    <name evidence="1" type="ORF">JEQ12_001893</name>
</gene>
<evidence type="ECO:0000313" key="2">
    <source>
        <dbReference type="Proteomes" id="UP000664991"/>
    </source>
</evidence>
<name>A0A836AI71_SHEEP</name>
<evidence type="ECO:0000313" key="1">
    <source>
        <dbReference type="EMBL" id="KAG5216317.1"/>
    </source>
</evidence>
<sequence>MVRSGMARQTGGRLSRELLRAPLLCPQLLHPGPPPDPPLCPSELRVQPLLPASLQQLLPGLVLPAV</sequence>